<feature type="compositionally biased region" description="Acidic residues" evidence="1">
    <location>
        <begin position="25"/>
        <end position="47"/>
    </location>
</feature>
<proteinExistence type="predicted"/>
<keyword evidence="2" id="KW-0413">Isomerase</keyword>
<feature type="region of interest" description="Disordered" evidence="1">
    <location>
        <begin position="1"/>
        <end position="47"/>
    </location>
</feature>
<dbReference type="GO" id="GO:0016853">
    <property type="term" value="F:isomerase activity"/>
    <property type="evidence" value="ECO:0007669"/>
    <property type="project" value="UniProtKB-KW"/>
</dbReference>
<evidence type="ECO:0000256" key="1">
    <source>
        <dbReference type="SAM" id="MobiDB-lite"/>
    </source>
</evidence>
<name>A0A392RQ80_9FABA</name>
<organism evidence="2 3">
    <name type="scientific">Trifolium medium</name>
    <dbReference type="NCBI Taxonomy" id="97028"/>
    <lineage>
        <taxon>Eukaryota</taxon>
        <taxon>Viridiplantae</taxon>
        <taxon>Streptophyta</taxon>
        <taxon>Embryophyta</taxon>
        <taxon>Tracheophyta</taxon>
        <taxon>Spermatophyta</taxon>
        <taxon>Magnoliopsida</taxon>
        <taxon>eudicotyledons</taxon>
        <taxon>Gunneridae</taxon>
        <taxon>Pentapetalae</taxon>
        <taxon>rosids</taxon>
        <taxon>fabids</taxon>
        <taxon>Fabales</taxon>
        <taxon>Fabaceae</taxon>
        <taxon>Papilionoideae</taxon>
        <taxon>50 kb inversion clade</taxon>
        <taxon>NPAAA clade</taxon>
        <taxon>Hologalegina</taxon>
        <taxon>IRL clade</taxon>
        <taxon>Trifolieae</taxon>
        <taxon>Trifolium</taxon>
    </lineage>
</organism>
<protein>
    <submittedName>
        <fullName evidence="2">DNA topoisomerase</fullName>
    </submittedName>
</protein>
<dbReference type="AlphaFoldDB" id="A0A392RQ80"/>
<reference evidence="2 3" key="1">
    <citation type="journal article" date="2018" name="Front. Plant Sci.">
        <title>Red Clover (Trifolium pratense) and Zigzag Clover (T. medium) - A Picture of Genomic Similarities and Differences.</title>
        <authorList>
            <person name="Dluhosova J."/>
            <person name="Istvanek J."/>
            <person name="Nedelnik J."/>
            <person name="Repkova J."/>
        </authorList>
    </citation>
    <scope>NUCLEOTIDE SEQUENCE [LARGE SCALE GENOMIC DNA]</scope>
    <source>
        <strain evidence="3">cv. 10/8</strain>
        <tissue evidence="2">Leaf</tissue>
    </source>
</reference>
<dbReference type="Proteomes" id="UP000265520">
    <property type="component" value="Unassembled WGS sequence"/>
</dbReference>
<feature type="compositionally biased region" description="Basic residues" evidence="1">
    <location>
        <begin position="9"/>
        <end position="18"/>
    </location>
</feature>
<feature type="non-terminal residue" evidence="2">
    <location>
        <position position="1"/>
    </location>
</feature>
<evidence type="ECO:0000313" key="2">
    <source>
        <dbReference type="EMBL" id="MCI38818.1"/>
    </source>
</evidence>
<dbReference type="EMBL" id="LXQA010260270">
    <property type="protein sequence ID" value="MCI38818.1"/>
    <property type="molecule type" value="Genomic_DNA"/>
</dbReference>
<keyword evidence="3" id="KW-1185">Reference proteome</keyword>
<sequence>IPPQPSRARPQRANRTQKKYVVSESESESDDDSDEDAELSDFEEDDD</sequence>
<comment type="caution">
    <text evidence="2">The sequence shown here is derived from an EMBL/GenBank/DDBJ whole genome shotgun (WGS) entry which is preliminary data.</text>
</comment>
<evidence type="ECO:0000313" key="3">
    <source>
        <dbReference type="Proteomes" id="UP000265520"/>
    </source>
</evidence>
<accession>A0A392RQ80</accession>